<dbReference type="VEuPathDB" id="FungiDB:PSTT_03251"/>
<reference evidence="1" key="1">
    <citation type="submission" date="2017-12" db="EMBL/GenBank/DDBJ databases">
        <title>Gene loss provides genomic basis for host adaptation in cereal stripe rust fungi.</title>
        <authorList>
            <person name="Xia C."/>
        </authorList>
    </citation>
    <scope>NUCLEOTIDE SEQUENCE [LARGE SCALE GENOMIC DNA]</scope>
    <source>
        <strain evidence="1">93-210</strain>
    </source>
</reference>
<gene>
    <name evidence="1" type="ORF">PSTT_03251</name>
</gene>
<evidence type="ECO:0000313" key="1">
    <source>
        <dbReference type="EMBL" id="POW13972.1"/>
    </source>
</evidence>
<evidence type="ECO:0000313" key="2">
    <source>
        <dbReference type="Proteomes" id="UP000239156"/>
    </source>
</evidence>
<proteinExistence type="predicted"/>
<dbReference type="Proteomes" id="UP000239156">
    <property type="component" value="Unassembled WGS sequence"/>
</dbReference>
<protein>
    <submittedName>
        <fullName evidence="1">Uncharacterized protein</fullName>
    </submittedName>
</protein>
<name>A0A2S4VWR3_9BASI</name>
<dbReference type="EMBL" id="PKSL01000021">
    <property type="protein sequence ID" value="POW13972.1"/>
    <property type="molecule type" value="Genomic_DNA"/>
</dbReference>
<sequence length="381" mass="43095">MSRQGIDLFARDNPPRGYNTMTELWRIRGIGPTPDPDHITLKCNTSFKLFYPKKSPSGKSWKPLNHLKKFPIELNVGSTTFDEFHHIIADACNAKVMNAGVLITNALASGAPKLAWHVWHVPAIAEEFMKKNDYQIKDEASYRHWMDTIVELGKDRTEASLELTMDNPGANEKLAQAEIDVQDHVLTEEAAKDAAAKRKARGDDSSVEVVTASDFSPLNVHMKKLFELHEPNKNYHPTIPVFRDPTDPDRYLLLTTAVCQEWAHALRGKVDGVGWFNPPAKFKMLKLSSKKRKTGDSSDTVGPPIVPDFNLVREYVEFVNINPAKRENVLKTLADNEIDHPRLFESKSITDECMRRWGLADGTIAHLKDNVNRYFDHLGSK</sequence>
<dbReference type="AlphaFoldDB" id="A0A2S4VWR3"/>
<accession>A0A2S4VWR3</accession>
<dbReference type="VEuPathDB" id="FungiDB:PSHT_08267"/>
<comment type="caution">
    <text evidence="1">The sequence shown here is derived from an EMBL/GenBank/DDBJ whole genome shotgun (WGS) entry which is preliminary data.</text>
</comment>
<organism evidence="1 2">
    <name type="scientific">Puccinia striiformis</name>
    <dbReference type="NCBI Taxonomy" id="27350"/>
    <lineage>
        <taxon>Eukaryota</taxon>
        <taxon>Fungi</taxon>
        <taxon>Dikarya</taxon>
        <taxon>Basidiomycota</taxon>
        <taxon>Pucciniomycotina</taxon>
        <taxon>Pucciniomycetes</taxon>
        <taxon>Pucciniales</taxon>
        <taxon>Pucciniaceae</taxon>
        <taxon>Puccinia</taxon>
    </lineage>
</organism>
<keyword evidence="2" id="KW-1185">Reference proteome</keyword>